<feature type="transmembrane region" description="Helical" evidence="1">
    <location>
        <begin position="12"/>
        <end position="31"/>
    </location>
</feature>
<accession>A0A6B0UKZ8</accession>
<protein>
    <submittedName>
        <fullName evidence="2">Uncharacterized protein</fullName>
    </submittedName>
</protein>
<dbReference type="EMBL" id="GIFC01008263">
    <property type="protein sequence ID" value="MXU90346.1"/>
    <property type="molecule type" value="Transcribed_RNA"/>
</dbReference>
<reference evidence="2" key="1">
    <citation type="submission" date="2019-12" db="EMBL/GenBank/DDBJ databases">
        <title>An insight into the sialome of adult female Ixodes ricinus ticks feeding for 6 days.</title>
        <authorList>
            <person name="Perner J."/>
            <person name="Ribeiro J.M.C."/>
        </authorList>
    </citation>
    <scope>NUCLEOTIDE SEQUENCE</scope>
    <source>
        <strain evidence="2">Semi-engorged</strain>
        <tissue evidence="2">Salivary glands</tissue>
    </source>
</reference>
<dbReference type="AlphaFoldDB" id="A0A6B0UKZ8"/>
<proteinExistence type="predicted"/>
<evidence type="ECO:0000313" key="2">
    <source>
        <dbReference type="EMBL" id="MXU90346.1"/>
    </source>
</evidence>
<sequence>MRKLLLRTPFTSIVSSIFFTATAAIFFLSWYKFSSSSVPFMIVSVGNPLLFSVKTSESASTESFSKFRVSPFLMCNTFCPLIPLVSSNFGYTMCSGKGPQSTFTQIIAQRNAIV</sequence>
<name>A0A6B0UKZ8_IXORI</name>
<organism evidence="2">
    <name type="scientific">Ixodes ricinus</name>
    <name type="common">Common tick</name>
    <name type="synonym">Acarus ricinus</name>
    <dbReference type="NCBI Taxonomy" id="34613"/>
    <lineage>
        <taxon>Eukaryota</taxon>
        <taxon>Metazoa</taxon>
        <taxon>Ecdysozoa</taxon>
        <taxon>Arthropoda</taxon>
        <taxon>Chelicerata</taxon>
        <taxon>Arachnida</taxon>
        <taxon>Acari</taxon>
        <taxon>Parasitiformes</taxon>
        <taxon>Ixodida</taxon>
        <taxon>Ixodoidea</taxon>
        <taxon>Ixodidae</taxon>
        <taxon>Ixodinae</taxon>
        <taxon>Ixodes</taxon>
    </lineage>
</organism>
<keyword evidence="1" id="KW-0472">Membrane</keyword>
<evidence type="ECO:0000256" key="1">
    <source>
        <dbReference type="SAM" id="Phobius"/>
    </source>
</evidence>
<keyword evidence="1" id="KW-0812">Transmembrane</keyword>
<keyword evidence="1" id="KW-1133">Transmembrane helix</keyword>